<keyword evidence="1" id="KW-1133">Transmembrane helix</keyword>
<keyword evidence="1" id="KW-0812">Transmembrane</keyword>
<evidence type="ECO:0000256" key="1">
    <source>
        <dbReference type="SAM" id="Phobius"/>
    </source>
</evidence>
<comment type="caution">
    <text evidence="2">The sequence shown here is derived from an EMBL/GenBank/DDBJ whole genome shotgun (WGS) entry which is preliminary data.</text>
</comment>
<gene>
    <name evidence="2" type="ORF">A3J19_05025</name>
</gene>
<evidence type="ECO:0000313" key="3">
    <source>
        <dbReference type="Proteomes" id="UP000176578"/>
    </source>
</evidence>
<proteinExistence type="predicted"/>
<name>A0A1F5NMU7_9BACT</name>
<evidence type="ECO:0000313" key="2">
    <source>
        <dbReference type="EMBL" id="OGE78690.1"/>
    </source>
</evidence>
<sequence length="402" mass="46353">MQSYFLEFFPKLRLFISNFKMSIDVKKFIIRGLIFATPIALFFGISFYVLFTSSELESWDSIVQKWMSDDPVQVGMVYSTLPRYLKLASVLARKPDIIVMGSSRSNQVRAGFFKKPDKFYNAQIGGSTIEDYGIFLNKIPTDSQPKVILLGLHPEFFDNSCRSADTKTIEEEYSQKFGQSGSFKAWEYGYKQLYLDYFGGKFKLKDLSKLGNDSGKIGLNAILHNAGYRNDGSYFDGRVMADLLSHPRNDSYKDTFKNQFFSNEIKQTCPDNHAYAINQVSEFLKNSSSRNIYVIGFMPPLASIINKTIGVDKKYGYIKNLDSDLKPLFEKYKFGFYNFVDFSKLDPEDKEMIDPTHGSEKTMLRVIISMLRDNQTLKRYTDINYLNNLLKSSKNNFFVFEN</sequence>
<organism evidence="2 3">
    <name type="scientific">Candidatus Daviesbacteria bacterium RIFCSPLOWO2_02_FULL_41_8</name>
    <dbReference type="NCBI Taxonomy" id="1797798"/>
    <lineage>
        <taxon>Bacteria</taxon>
        <taxon>Candidatus Daviesiibacteriota</taxon>
    </lineage>
</organism>
<dbReference type="Proteomes" id="UP000176578">
    <property type="component" value="Unassembled WGS sequence"/>
</dbReference>
<dbReference type="EMBL" id="MFDZ01000007">
    <property type="protein sequence ID" value="OGE78690.1"/>
    <property type="molecule type" value="Genomic_DNA"/>
</dbReference>
<reference evidence="2 3" key="1">
    <citation type="journal article" date="2016" name="Nat. Commun.">
        <title>Thousands of microbial genomes shed light on interconnected biogeochemical processes in an aquifer system.</title>
        <authorList>
            <person name="Anantharaman K."/>
            <person name="Brown C.T."/>
            <person name="Hug L.A."/>
            <person name="Sharon I."/>
            <person name="Castelle C.J."/>
            <person name="Probst A.J."/>
            <person name="Thomas B.C."/>
            <person name="Singh A."/>
            <person name="Wilkins M.J."/>
            <person name="Karaoz U."/>
            <person name="Brodie E.L."/>
            <person name="Williams K.H."/>
            <person name="Hubbard S.S."/>
            <person name="Banfield J.F."/>
        </authorList>
    </citation>
    <scope>NUCLEOTIDE SEQUENCE [LARGE SCALE GENOMIC DNA]</scope>
</reference>
<keyword evidence="1" id="KW-0472">Membrane</keyword>
<feature type="transmembrane region" description="Helical" evidence="1">
    <location>
        <begin position="28"/>
        <end position="51"/>
    </location>
</feature>
<dbReference type="AlphaFoldDB" id="A0A1F5NMU7"/>
<accession>A0A1F5NMU7</accession>
<protein>
    <submittedName>
        <fullName evidence="2">Uncharacterized protein</fullName>
    </submittedName>
</protein>